<dbReference type="Gene3D" id="3.30.40.10">
    <property type="entry name" value="Zinc/RING finger domain, C3HC4 (zinc finger)"/>
    <property type="match status" value="2"/>
</dbReference>
<dbReference type="SUPFAM" id="SSF49599">
    <property type="entry name" value="TRAF domain-like"/>
    <property type="match status" value="1"/>
</dbReference>
<protein>
    <recommendedName>
        <fullName evidence="9">RING-type domain-containing protein</fullName>
    </recommendedName>
</protein>
<dbReference type="PROSITE" id="PS50089">
    <property type="entry name" value="ZF_RING_2"/>
    <property type="match status" value="1"/>
</dbReference>
<keyword evidence="1" id="KW-0479">Metal-binding</keyword>
<dbReference type="InterPro" id="IPR013083">
    <property type="entry name" value="Znf_RING/FYVE/PHD"/>
</dbReference>
<feature type="domain" description="TAZ-type" evidence="6">
    <location>
        <begin position="182"/>
        <end position="304"/>
    </location>
</feature>
<dbReference type="AlphaFoldDB" id="A0AAD7XIJ8"/>
<comment type="caution">
    <text evidence="7">The sequence shown here is derived from an EMBL/GenBank/DDBJ whole genome shotgun (WGS) entry which is preliminary data.</text>
</comment>
<evidence type="ECO:0000256" key="4">
    <source>
        <dbReference type="PROSITE-ProRule" id="PRU00175"/>
    </source>
</evidence>
<keyword evidence="3" id="KW-0862">Zinc</keyword>
<dbReference type="SMART" id="SM00551">
    <property type="entry name" value="ZnF_TAZ"/>
    <property type="match status" value="1"/>
</dbReference>
<dbReference type="InterPro" id="IPR035898">
    <property type="entry name" value="TAZ_dom_sf"/>
</dbReference>
<accession>A0AAD7XIJ8</accession>
<dbReference type="PROSITE" id="PS50134">
    <property type="entry name" value="ZF_TAZ"/>
    <property type="match status" value="1"/>
</dbReference>
<evidence type="ECO:0000259" key="5">
    <source>
        <dbReference type="PROSITE" id="PS50089"/>
    </source>
</evidence>
<evidence type="ECO:0008006" key="9">
    <source>
        <dbReference type="Google" id="ProtNLM"/>
    </source>
</evidence>
<dbReference type="SUPFAM" id="SSF57933">
    <property type="entry name" value="TAZ domain"/>
    <property type="match status" value="1"/>
</dbReference>
<dbReference type="EMBL" id="JAQMWT010000480">
    <property type="protein sequence ID" value="KAJ8600703.1"/>
    <property type="molecule type" value="Genomic_DNA"/>
</dbReference>
<proteinExistence type="predicted"/>
<dbReference type="Gene3D" id="1.20.1020.10">
    <property type="entry name" value="TAZ domain"/>
    <property type="match status" value="1"/>
</dbReference>
<dbReference type="InterPro" id="IPR000197">
    <property type="entry name" value="Znf_TAZ"/>
</dbReference>
<reference evidence="7" key="1">
    <citation type="submission" date="2023-01" db="EMBL/GenBank/DDBJ databases">
        <title>Metagenome sequencing of chrysophaentin producing Chrysophaeum taylorii.</title>
        <authorList>
            <person name="Davison J."/>
            <person name="Bewley C."/>
        </authorList>
    </citation>
    <scope>NUCLEOTIDE SEQUENCE</scope>
    <source>
        <strain evidence="7">NIES-1699</strain>
    </source>
</reference>
<feature type="domain" description="RING-type" evidence="5">
    <location>
        <begin position="20"/>
        <end position="59"/>
    </location>
</feature>
<dbReference type="SUPFAM" id="SSF57850">
    <property type="entry name" value="RING/U-box"/>
    <property type="match status" value="1"/>
</dbReference>
<sequence length="311" mass="34618">MGYDIAQLIDTNEVDEDLICKVCYGLLEKPRMMCAEGHAFCQSCWCQWLARKRTCPTCRGIIDEATPLIKNRIAERMVGDLASWCPFRTARPSSSSRPQKRQRVDRAGCQWQGKLRDLEEHMETCEFALKSCKVSPLCTTSLPRGMIAEHERTCPHLRTLCVRCGRLVRVAALHHHQKSSKCHRAQSLLAEYLALVKHTAHCVAPDPPPRLARLIEAGSPLTPVDAAEATTHALVAVASGAPRACDRADCLKMATLLKHYAKCSSREEGTCPSGICDHLTLLLQLHARDCTAAPFCPIPFCMQWRMTEGIS</sequence>
<dbReference type="PANTHER" id="PTHR10131">
    <property type="entry name" value="TNF RECEPTOR ASSOCIATED FACTOR"/>
    <property type="match status" value="1"/>
</dbReference>
<keyword evidence="2 4" id="KW-0863">Zinc-finger</keyword>
<dbReference type="InterPro" id="IPR001841">
    <property type="entry name" value="Znf_RING"/>
</dbReference>
<evidence type="ECO:0000259" key="6">
    <source>
        <dbReference type="PROSITE" id="PS50134"/>
    </source>
</evidence>
<keyword evidence="8" id="KW-1185">Reference proteome</keyword>
<gene>
    <name evidence="7" type="ORF">CTAYLR_003902</name>
</gene>
<dbReference type="Proteomes" id="UP001230188">
    <property type="component" value="Unassembled WGS sequence"/>
</dbReference>
<dbReference type="PANTHER" id="PTHR10131:SF94">
    <property type="entry name" value="TNF RECEPTOR-ASSOCIATED FACTOR 4"/>
    <property type="match status" value="1"/>
</dbReference>
<dbReference type="GO" id="GO:0008270">
    <property type="term" value="F:zinc ion binding"/>
    <property type="evidence" value="ECO:0007669"/>
    <property type="project" value="UniProtKB-KW"/>
</dbReference>
<evidence type="ECO:0000256" key="2">
    <source>
        <dbReference type="ARBA" id="ARBA00022771"/>
    </source>
</evidence>
<evidence type="ECO:0000313" key="7">
    <source>
        <dbReference type="EMBL" id="KAJ8600703.1"/>
    </source>
</evidence>
<name>A0AAD7XIJ8_9STRA</name>
<evidence type="ECO:0000313" key="8">
    <source>
        <dbReference type="Proteomes" id="UP001230188"/>
    </source>
</evidence>
<organism evidence="7 8">
    <name type="scientific">Chrysophaeum taylorii</name>
    <dbReference type="NCBI Taxonomy" id="2483200"/>
    <lineage>
        <taxon>Eukaryota</taxon>
        <taxon>Sar</taxon>
        <taxon>Stramenopiles</taxon>
        <taxon>Ochrophyta</taxon>
        <taxon>Pelagophyceae</taxon>
        <taxon>Pelagomonadales</taxon>
        <taxon>Pelagomonadaceae</taxon>
        <taxon>Chrysophaeum</taxon>
    </lineage>
</organism>
<evidence type="ECO:0000256" key="1">
    <source>
        <dbReference type="ARBA" id="ARBA00022723"/>
    </source>
</evidence>
<dbReference type="Pfam" id="PF13923">
    <property type="entry name" value="zf-C3HC4_2"/>
    <property type="match status" value="1"/>
</dbReference>
<evidence type="ECO:0000256" key="3">
    <source>
        <dbReference type="ARBA" id="ARBA00022833"/>
    </source>
</evidence>